<organism evidence="12 13">
    <name type="scientific">Acacia crassicarpa</name>
    <name type="common">northern wattle</name>
    <dbReference type="NCBI Taxonomy" id="499986"/>
    <lineage>
        <taxon>Eukaryota</taxon>
        <taxon>Viridiplantae</taxon>
        <taxon>Streptophyta</taxon>
        <taxon>Embryophyta</taxon>
        <taxon>Tracheophyta</taxon>
        <taxon>Spermatophyta</taxon>
        <taxon>Magnoliopsida</taxon>
        <taxon>eudicotyledons</taxon>
        <taxon>Gunneridae</taxon>
        <taxon>Pentapetalae</taxon>
        <taxon>rosids</taxon>
        <taxon>fabids</taxon>
        <taxon>Fabales</taxon>
        <taxon>Fabaceae</taxon>
        <taxon>Caesalpinioideae</taxon>
        <taxon>mimosoid clade</taxon>
        <taxon>Acacieae</taxon>
        <taxon>Acacia</taxon>
    </lineage>
</organism>
<comment type="caution">
    <text evidence="12">The sequence shown here is derived from an EMBL/GenBank/DDBJ whole genome shotgun (WGS) entry which is preliminary data.</text>
</comment>
<evidence type="ECO:0000256" key="4">
    <source>
        <dbReference type="ARBA" id="ARBA00022771"/>
    </source>
</evidence>
<dbReference type="AlphaFoldDB" id="A0AAE1MVK1"/>
<dbReference type="InterPro" id="IPR001841">
    <property type="entry name" value="Znf_RING"/>
</dbReference>
<dbReference type="Gene3D" id="3.30.40.10">
    <property type="entry name" value="Zinc/RING finger domain, C3HC4 (zinc finger)"/>
    <property type="match status" value="1"/>
</dbReference>
<name>A0AAE1MVK1_9FABA</name>
<keyword evidence="4 9" id="KW-0863">Zinc-finger</keyword>
<dbReference type="InterPro" id="IPR013083">
    <property type="entry name" value="Znf_RING/FYVE/PHD"/>
</dbReference>
<gene>
    <name evidence="12" type="ORF">QN277_015746</name>
</gene>
<proteinExistence type="inferred from homology"/>
<dbReference type="PROSITE" id="PS50089">
    <property type="entry name" value="ZF_RING_2"/>
    <property type="match status" value="1"/>
</dbReference>
<sequence>MTNQQDAQMFNWHYTELDNHNLELRSRKVLFIIFLFCLILLIILLFICARWICRYRDHLPTSFHSSQVRHAASPPSQGLDLDSIKKLPIILHQAPSDSDCALEETECCICLSVFEDGEKLKVLPGCKHCFHCQCVDNWLINHSSCPLCRASIKVDVDSSSFPEILIQEPPIRIDLQL</sequence>
<evidence type="ECO:0000256" key="2">
    <source>
        <dbReference type="ARBA" id="ARBA00022692"/>
    </source>
</evidence>
<dbReference type="SMART" id="SM00184">
    <property type="entry name" value="RING"/>
    <property type="match status" value="1"/>
</dbReference>
<keyword evidence="13" id="KW-1185">Reference proteome</keyword>
<evidence type="ECO:0000256" key="8">
    <source>
        <dbReference type="ARBA" id="ARBA00024209"/>
    </source>
</evidence>
<dbReference type="PANTHER" id="PTHR46539">
    <property type="entry name" value="E3 UBIQUITIN-PROTEIN LIGASE ATL42"/>
    <property type="match status" value="1"/>
</dbReference>
<dbReference type="Proteomes" id="UP001293593">
    <property type="component" value="Unassembled WGS sequence"/>
</dbReference>
<comment type="similarity">
    <text evidence="8">Belongs to the RING-type zinc finger family. ATL subfamily.</text>
</comment>
<evidence type="ECO:0000256" key="6">
    <source>
        <dbReference type="ARBA" id="ARBA00022989"/>
    </source>
</evidence>
<protein>
    <recommendedName>
        <fullName evidence="11">RING-type domain-containing protein</fullName>
    </recommendedName>
</protein>
<dbReference type="GO" id="GO:0016020">
    <property type="term" value="C:membrane"/>
    <property type="evidence" value="ECO:0007669"/>
    <property type="project" value="UniProtKB-SubCell"/>
</dbReference>
<comment type="subcellular location">
    <subcellularLocation>
        <location evidence="1">Membrane</location>
    </subcellularLocation>
</comment>
<dbReference type="GO" id="GO:0008270">
    <property type="term" value="F:zinc ion binding"/>
    <property type="evidence" value="ECO:0007669"/>
    <property type="project" value="UniProtKB-KW"/>
</dbReference>
<dbReference type="Pfam" id="PF13639">
    <property type="entry name" value="zf-RING_2"/>
    <property type="match status" value="1"/>
</dbReference>
<keyword evidence="3" id="KW-0479">Metal-binding</keyword>
<evidence type="ECO:0000259" key="11">
    <source>
        <dbReference type="PROSITE" id="PS50089"/>
    </source>
</evidence>
<dbReference type="PANTHER" id="PTHR46539:SF25">
    <property type="entry name" value="(WILD MALAYSIAN BANANA) HYPOTHETICAL PROTEIN"/>
    <property type="match status" value="1"/>
</dbReference>
<evidence type="ECO:0000313" key="12">
    <source>
        <dbReference type="EMBL" id="KAK4277808.1"/>
    </source>
</evidence>
<accession>A0AAE1MVK1</accession>
<reference evidence="12" key="1">
    <citation type="submission" date="2023-10" db="EMBL/GenBank/DDBJ databases">
        <title>Chromosome-level genome of the transformable northern wattle, Acacia crassicarpa.</title>
        <authorList>
            <person name="Massaro I."/>
            <person name="Sinha N.R."/>
            <person name="Poethig S."/>
            <person name="Leichty A.R."/>
        </authorList>
    </citation>
    <scope>NUCLEOTIDE SEQUENCE</scope>
    <source>
        <strain evidence="12">Acra3RX</strain>
        <tissue evidence="12">Leaf</tissue>
    </source>
</reference>
<feature type="domain" description="RING-type" evidence="11">
    <location>
        <begin position="107"/>
        <end position="149"/>
    </location>
</feature>
<keyword evidence="6 10" id="KW-1133">Transmembrane helix</keyword>
<evidence type="ECO:0000256" key="9">
    <source>
        <dbReference type="PROSITE-ProRule" id="PRU00175"/>
    </source>
</evidence>
<evidence type="ECO:0000256" key="7">
    <source>
        <dbReference type="ARBA" id="ARBA00023136"/>
    </source>
</evidence>
<evidence type="ECO:0000256" key="3">
    <source>
        <dbReference type="ARBA" id="ARBA00022723"/>
    </source>
</evidence>
<evidence type="ECO:0000313" key="13">
    <source>
        <dbReference type="Proteomes" id="UP001293593"/>
    </source>
</evidence>
<feature type="transmembrane region" description="Helical" evidence="10">
    <location>
        <begin position="29"/>
        <end position="52"/>
    </location>
</feature>
<evidence type="ECO:0000256" key="10">
    <source>
        <dbReference type="SAM" id="Phobius"/>
    </source>
</evidence>
<evidence type="ECO:0000256" key="5">
    <source>
        <dbReference type="ARBA" id="ARBA00022833"/>
    </source>
</evidence>
<dbReference type="SUPFAM" id="SSF57850">
    <property type="entry name" value="RING/U-box"/>
    <property type="match status" value="1"/>
</dbReference>
<keyword evidence="2 10" id="KW-0812">Transmembrane</keyword>
<dbReference type="EMBL" id="JAWXYG010000003">
    <property type="protein sequence ID" value="KAK4277808.1"/>
    <property type="molecule type" value="Genomic_DNA"/>
</dbReference>
<keyword evidence="7 10" id="KW-0472">Membrane</keyword>
<keyword evidence="5" id="KW-0862">Zinc</keyword>
<evidence type="ECO:0000256" key="1">
    <source>
        <dbReference type="ARBA" id="ARBA00004370"/>
    </source>
</evidence>